<organism evidence="2 3">
    <name type="scientific">Trifolium medium</name>
    <dbReference type="NCBI Taxonomy" id="97028"/>
    <lineage>
        <taxon>Eukaryota</taxon>
        <taxon>Viridiplantae</taxon>
        <taxon>Streptophyta</taxon>
        <taxon>Embryophyta</taxon>
        <taxon>Tracheophyta</taxon>
        <taxon>Spermatophyta</taxon>
        <taxon>Magnoliopsida</taxon>
        <taxon>eudicotyledons</taxon>
        <taxon>Gunneridae</taxon>
        <taxon>Pentapetalae</taxon>
        <taxon>rosids</taxon>
        <taxon>fabids</taxon>
        <taxon>Fabales</taxon>
        <taxon>Fabaceae</taxon>
        <taxon>Papilionoideae</taxon>
        <taxon>50 kb inversion clade</taxon>
        <taxon>NPAAA clade</taxon>
        <taxon>Hologalegina</taxon>
        <taxon>IRL clade</taxon>
        <taxon>Trifolieae</taxon>
        <taxon>Trifolium</taxon>
    </lineage>
</organism>
<feature type="compositionally biased region" description="Gly residues" evidence="1">
    <location>
        <begin position="32"/>
        <end position="48"/>
    </location>
</feature>
<feature type="region of interest" description="Disordered" evidence="1">
    <location>
        <begin position="1"/>
        <end position="48"/>
    </location>
</feature>
<dbReference type="EMBL" id="LXQA010026920">
    <property type="protein sequence ID" value="MCH94271.1"/>
    <property type="molecule type" value="Genomic_DNA"/>
</dbReference>
<sequence>MEKEERVRRRFEKNEEDLGGGRNSTADLKSGGFAGGRKNGDVRSGGGVEGAIGTLSGGFGGGRGGGGIGGVKILTGSDLRSGGSGGGRIRVGSRSPAALKFTTALWRQRTSGGY</sequence>
<dbReference type="Proteomes" id="UP000265520">
    <property type="component" value="Unassembled WGS sequence"/>
</dbReference>
<evidence type="ECO:0000313" key="2">
    <source>
        <dbReference type="EMBL" id="MCH94271.1"/>
    </source>
</evidence>
<evidence type="ECO:0000313" key="3">
    <source>
        <dbReference type="Proteomes" id="UP000265520"/>
    </source>
</evidence>
<accession>A0A392N3H6</accession>
<gene>
    <name evidence="2" type="ORF">A2U01_0015228</name>
</gene>
<proteinExistence type="predicted"/>
<evidence type="ECO:0000256" key="1">
    <source>
        <dbReference type="SAM" id="MobiDB-lite"/>
    </source>
</evidence>
<dbReference type="AlphaFoldDB" id="A0A392N3H6"/>
<comment type="caution">
    <text evidence="2">The sequence shown here is derived from an EMBL/GenBank/DDBJ whole genome shotgun (WGS) entry which is preliminary data.</text>
</comment>
<reference evidence="2 3" key="1">
    <citation type="journal article" date="2018" name="Front. Plant Sci.">
        <title>Red Clover (Trifolium pratense) and Zigzag Clover (T. medium) - A Picture of Genomic Similarities and Differences.</title>
        <authorList>
            <person name="Dluhosova J."/>
            <person name="Istvanek J."/>
            <person name="Nedelnik J."/>
            <person name="Repkova J."/>
        </authorList>
    </citation>
    <scope>NUCLEOTIDE SEQUENCE [LARGE SCALE GENOMIC DNA]</scope>
    <source>
        <strain evidence="3">cv. 10/8</strain>
        <tissue evidence="2">Leaf</tissue>
    </source>
</reference>
<keyword evidence="3" id="KW-1185">Reference proteome</keyword>
<name>A0A392N3H6_9FABA</name>
<protein>
    <submittedName>
        <fullName evidence="2">Uncharacterized protein</fullName>
    </submittedName>
</protein>